<dbReference type="GO" id="GO:0016020">
    <property type="term" value="C:membrane"/>
    <property type="evidence" value="ECO:0007669"/>
    <property type="project" value="InterPro"/>
</dbReference>
<feature type="domain" description="THD" evidence="2">
    <location>
        <begin position="56"/>
        <end position="162"/>
    </location>
</feature>
<dbReference type="SUPFAM" id="SSF49842">
    <property type="entry name" value="TNF-like"/>
    <property type="match status" value="1"/>
</dbReference>
<dbReference type="AlphaFoldDB" id="A0A3Q1CCP1"/>
<dbReference type="GeneTree" id="ENSGT00940000177239"/>
<evidence type="ECO:0000313" key="4">
    <source>
        <dbReference type="Proteomes" id="UP001501940"/>
    </source>
</evidence>
<dbReference type="InterPro" id="IPR006052">
    <property type="entry name" value="TNF_dom"/>
</dbReference>
<reference evidence="3" key="2">
    <citation type="submission" date="2025-08" db="UniProtKB">
        <authorList>
            <consortium name="Ensembl"/>
        </authorList>
    </citation>
    <scope>IDENTIFICATION</scope>
</reference>
<evidence type="ECO:0000256" key="1">
    <source>
        <dbReference type="ARBA" id="ARBA00008670"/>
    </source>
</evidence>
<reference evidence="3 4" key="1">
    <citation type="submission" date="2022-01" db="EMBL/GenBank/DDBJ databases">
        <title>A chromosome-scale genome assembly of the false clownfish, Amphiprion ocellaris.</title>
        <authorList>
            <person name="Ryu T."/>
        </authorList>
    </citation>
    <scope>NUCLEOTIDE SEQUENCE [LARGE SCALE GENOMIC DNA]</scope>
</reference>
<comment type="similarity">
    <text evidence="1">Belongs to the tumor necrosis factor family.</text>
</comment>
<dbReference type="InterPro" id="IPR008983">
    <property type="entry name" value="Tumour_necrosis_fac-like_dom"/>
</dbReference>
<evidence type="ECO:0000259" key="2">
    <source>
        <dbReference type="Pfam" id="PF00229"/>
    </source>
</evidence>
<dbReference type="Gene3D" id="2.60.120.40">
    <property type="match status" value="1"/>
</dbReference>
<organism evidence="3 4">
    <name type="scientific">Amphiprion ocellaris</name>
    <name type="common">Clown anemonefish</name>
    <dbReference type="NCBI Taxonomy" id="80972"/>
    <lineage>
        <taxon>Eukaryota</taxon>
        <taxon>Metazoa</taxon>
        <taxon>Chordata</taxon>
        <taxon>Craniata</taxon>
        <taxon>Vertebrata</taxon>
        <taxon>Euteleostomi</taxon>
        <taxon>Actinopterygii</taxon>
        <taxon>Neopterygii</taxon>
        <taxon>Teleostei</taxon>
        <taxon>Neoteleostei</taxon>
        <taxon>Acanthomorphata</taxon>
        <taxon>Ovalentaria</taxon>
        <taxon>Pomacentridae</taxon>
        <taxon>Amphiprion</taxon>
    </lineage>
</organism>
<name>A0A3Q1CCP1_AMPOC</name>
<dbReference type="GO" id="GO:0005164">
    <property type="term" value="F:tumor necrosis factor receptor binding"/>
    <property type="evidence" value="ECO:0007669"/>
    <property type="project" value="InterPro"/>
</dbReference>
<gene>
    <name evidence="3" type="primary">EFNA5</name>
</gene>
<accession>A0A3Q1CCP1</accession>
<dbReference type="GO" id="GO:0006955">
    <property type="term" value="P:immune response"/>
    <property type="evidence" value="ECO:0007669"/>
    <property type="project" value="InterPro"/>
</dbReference>
<reference evidence="3" key="3">
    <citation type="submission" date="2025-09" db="UniProtKB">
        <authorList>
            <consortium name="Ensembl"/>
        </authorList>
    </citation>
    <scope>IDENTIFICATION</scope>
</reference>
<proteinExistence type="inferred from homology"/>
<protein>
    <recommendedName>
        <fullName evidence="2">THD domain-containing protein</fullName>
    </recommendedName>
</protein>
<dbReference type="Pfam" id="PF00229">
    <property type="entry name" value="TNF"/>
    <property type="match status" value="1"/>
</dbReference>
<evidence type="ECO:0000313" key="3">
    <source>
        <dbReference type="Ensembl" id="ENSAOCP00000024580.2"/>
    </source>
</evidence>
<sequence>MKNPLQFHLLYFCSWCNGKDKILRSSHKIHIKDIIELFENNVDDKTYMKWQSVIGENYSEKDRAVVIPVTGFYFVYVRFALRCHDDDEGFKTFSVQLHRLPFGYNDNVSLADSRDSIKCPSERYRTVFVGQLFELEEEDQVKVSLREGYKLIASSSFGIFRV</sequence>
<keyword evidence="4" id="KW-1185">Reference proteome</keyword>
<dbReference type="Ensembl" id="ENSAOCT00000002422.2">
    <property type="protein sequence ID" value="ENSAOCP00000024580.2"/>
    <property type="gene ID" value="ENSAOCG00000011497.2"/>
</dbReference>
<dbReference type="Proteomes" id="UP001501940">
    <property type="component" value="Chromosome 17"/>
</dbReference>
<dbReference type="OMA" id="CPSERYR"/>